<protein>
    <submittedName>
        <fullName evidence="1">Uncharacterized protein</fullName>
    </submittedName>
</protein>
<dbReference type="Proteomes" id="UP000292052">
    <property type="component" value="Unassembled WGS sequence"/>
</dbReference>
<name>A0A482VX95_ASBVE</name>
<organism evidence="1 2">
    <name type="scientific">Asbolus verrucosus</name>
    <name type="common">Desert ironclad beetle</name>
    <dbReference type="NCBI Taxonomy" id="1661398"/>
    <lineage>
        <taxon>Eukaryota</taxon>
        <taxon>Metazoa</taxon>
        <taxon>Ecdysozoa</taxon>
        <taxon>Arthropoda</taxon>
        <taxon>Hexapoda</taxon>
        <taxon>Insecta</taxon>
        <taxon>Pterygota</taxon>
        <taxon>Neoptera</taxon>
        <taxon>Endopterygota</taxon>
        <taxon>Coleoptera</taxon>
        <taxon>Polyphaga</taxon>
        <taxon>Cucujiformia</taxon>
        <taxon>Tenebrionidae</taxon>
        <taxon>Pimeliinae</taxon>
        <taxon>Asbolus</taxon>
    </lineage>
</organism>
<evidence type="ECO:0000313" key="1">
    <source>
        <dbReference type="EMBL" id="RZC37410.1"/>
    </source>
</evidence>
<dbReference type="AlphaFoldDB" id="A0A482VX95"/>
<reference evidence="1 2" key="1">
    <citation type="submission" date="2017-03" db="EMBL/GenBank/DDBJ databases">
        <title>Genome of the blue death feigning beetle - Asbolus verrucosus.</title>
        <authorList>
            <person name="Rider S.D."/>
        </authorList>
    </citation>
    <scope>NUCLEOTIDE SEQUENCE [LARGE SCALE GENOMIC DNA]</scope>
    <source>
        <strain evidence="1">Butters</strain>
        <tissue evidence="1">Head and leg muscle</tissue>
    </source>
</reference>
<accession>A0A482VX95</accession>
<comment type="caution">
    <text evidence="1">The sequence shown here is derived from an EMBL/GenBank/DDBJ whole genome shotgun (WGS) entry which is preliminary data.</text>
</comment>
<dbReference type="EMBL" id="QDEB01052955">
    <property type="protein sequence ID" value="RZC37410.1"/>
    <property type="molecule type" value="Genomic_DNA"/>
</dbReference>
<proteinExistence type="predicted"/>
<evidence type="ECO:0000313" key="2">
    <source>
        <dbReference type="Proteomes" id="UP000292052"/>
    </source>
</evidence>
<gene>
    <name evidence="1" type="ORF">BDFB_012639</name>
</gene>
<sequence length="71" mass="8365">MCRSEGGQRQRSVKDPTKKLSVVWWPRTTTIYRSLHFIALPSTSRIRIHIYIRKRPITYRPPGAILPILYS</sequence>
<keyword evidence="2" id="KW-1185">Reference proteome</keyword>